<dbReference type="GO" id="GO:0019867">
    <property type="term" value="C:outer membrane"/>
    <property type="evidence" value="ECO:0007669"/>
    <property type="project" value="InterPro"/>
</dbReference>
<dbReference type="EMBL" id="VMKJ01000009">
    <property type="protein sequence ID" value="TVO37685.1"/>
    <property type="molecule type" value="Genomic_DNA"/>
</dbReference>
<dbReference type="RefSeq" id="WP_144387858.1">
    <property type="nucleotide sequence ID" value="NZ_CANNCB010000003.1"/>
</dbReference>
<dbReference type="NCBIfam" id="TIGR00752">
    <property type="entry name" value="slp"/>
    <property type="match status" value="1"/>
</dbReference>
<evidence type="ECO:0000313" key="2">
    <source>
        <dbReference type="EMBL" id="TVO37685.1"/>
    </source>
</evidence>
<reference evidence="2 3" key="1">
    <citation type="submission" date="2019-07" db="EMBL/GenBank/DDBJ databases">
        <title>The draft genome sequence of Vibrio algivorus M1486.</title>
        <authorList>
            <person name="Meng X."/>
        </authorList>
    </citation>
    <scope>NUCLEOTIDE SEQUENCE [LARGE SCALE GENOMIC DNA]</scope>
    <source>
        <strain evidence="2 3">M1486</strain>
    </source>
</reference>
<sequence length="181" mass="20172">MKKYGLLFLMLIGLSACSSLPPELEAASVQPITDYQQWINSDPNKPVEVRLGGIITKVTNLPDQTRIEIVNLPISADGKPSLDSEPKGRFVAYVDGFLEPVTYKSGRLITVVGQSVEPEQGKVGEYSYTFPTLKANGQRLWTIEKSTYIENDDWWMGSCLRGSAFCHNYGPTRARVIQEVK</sequence>
<dbReference type="InterPro" id="IPR004658">
    <property type="entry name" value="OMP_Slp"/>
</dbReference>
<keyword evidence="2" id="KW-0449">Lipoprotein</keyword>
<dbReference type="PIRSF" id="PIRSF004982">
    <property type="entry name" value="SlP"/>
    <property type="match status" value="1"/>
</dbReference>
<dbReference type="AlphaFoldDB" id="A0A557PAJ0"/>
<dbReference type="Pfam" id="PF03843">
    <property type="entry name" value="Slp"/>
    <property type="match status" value="1"/>
</dbReference>
<gene>
    <name evidence="2" type="ORF">FOF44_06950</name>
</gene>
<comment type="caution">
    <text evidence="2">The sequence shown here is derived from an EMBL/GenBank/DDBJ whole genome shotgun (WGS) entry which is preliminary data.</text>
</comment>
<feature type="chain" id="PRO_5021962772" evidence="1">
    <location>
        <begin position="27"/>
        <end position="181"/>
    </location>
</feature>
<proteinExistence type="predicted"/>
<dbReference type="PROSITE" id="PS51257">
    <property type="entry name" value="PROKAR_LIPOPROTEIN"/>
    <property type="match status" value="1"/>
</dbReference>
<accession>A0A557PAJ0</accession>
<protein>
    <submittedName>
        <fullName evidence="2">Slp family lipoprotein</fullName>
    </submittedName>
</protein>
<dbReference type="PANTHER" id="PTHR37530">
    <property type="entry name" value="OUTER MEMBRANE PROTEIN SLP"/>
    <property type="match status" value="1"/>
</dbReference>
<dbReference type="PANTHER" id="PTHR37530:SF1">
    <property type="entry name" value="OUTER MEMBRANE PROTEIN SLP"/>
    <property type="match status" value="1"/>
</dbReference>
<feature type="signal peptide" evidence="1">
    <location>
        <begin position="1"/>
        <end position="26"/>
    </location>
</feature>
<name>A0A557PAJ0_9VIBR</name>
<evidence type="ECO:0000313" key="3">
    <source>
        <dbReference type="Proteomes" id="UP000319828"/>
    </source>
</evidence>
<keyword evidence="1" id="KW-0732">Signal</keyword>
<dbReference type="Proteomes" id="UP000319828">
    <property type="component" value="Unassembled WGS sequence"/>
</dbReference>
<organism evidence="2 3">
    <name type="scientific">Vibrio algivorus</name>
    <dbReference type="NCBI Taxonomy" id="1667024"/>
    <lineage>
        <taxon>Bacteria</taxon>
        <taxon>Pseudomonadati</taxon>
        <taxon>Pseudomonadota</taxon>
        <taxon>Gammaproteobacteria</taxon>
        <taxon>Vibrionales</taxon>
        <taxon>Vibrionaceae</taxon>
        <taxon>Vibrio</taxon>
    </lineage>
</organism>
<dbReference type="OrthoDB" id="5295757at2"/>
<evidence type="ECO:0000256" key="1">
    <source>
        <dbReference type="SAM" id="SignalP"/>
    </source>
</evidence>